<dbReference type="GO" id="GO:0016740">
    <property type="term" value="F:transferase activity"/>
    <property type="evidence" value="ECO:0007669"/>
    <property type="project" value="UniProtKB-KW"/>
</dbReference>
<dbReference type="InterPro" id="IPR006369">
    <property type="entry name" value="Protohaem_IX_farnesylTrfase"/>
</dbReference>
<evidence type="ECO:0000256" key="3">
    <source>
        <dbReference type="ARBA" id="ARBA00022692"/>
    </source>
</evidence>
<dbReference type="Proteomes" id="UP001519289">
    <property type="component" value="Unassembled WGS sequence"/>
</dbReference>
<dbReference type="InterPro" id="IPR000537">
    <property type="entry name" value="UbiA_prenyltransferase"/>
</dbReference>
<feature type="transmembrane region" description="Helical" evidence="8">
    <location>
        <begin position="132"/>
        <end position="152"/>
    </location>
</feature>
<comment type="function">
    <text evidence="8">Converts heme B (protoheme IX) to heme O by substitution of the vinyl group on carbon 2 of heme B porphyrin ring with a hydroxyethyl farnesyl side group.</text>
</comment>
<evidence type="ECO:0000313" key="10">
    <source>
        <dbReference type="Proteomes" id="UP001519289"/>
    </source>
</evidence>
<comment type="subcellular location">
    <subcellularLocation>
        <location evidence="8">Cell membrane</location>
        <topology evidence="8">Multi-pass membrane protein</topology>
    </subcellularLocation>
    <subcellularLocation>
        <location evidence="1">Membrane</location>
        <topology evidence="1">Multi-pass membrane protein</topology>
    </subcellularLocation>
</comment>
<comment type="pathway">
    <text evidence="8">Porphyrin-containing compound metabolism; heme O biosynthesis; heme O from protoheme: step 1/1.</text>
</comment>
<dbReference type="NCBIfam" id="TIGR01473">
    <property type="entry name" value="cyoE_ctaB"/>
    <property type="match status" value="1"/>
</dbReference>
<evidence type="ECO:0000256" key="2">
    <source>
        <dbReference type="ARBA" id="ARBA00022679"/>
    </source>
</evidence>
<dbReference type="HAMAP" id="MF_00154">
    <property type="entry name" value="CyoE_CtaB"/>
    <property type="match status" value="1"/>
</dbReference>
<feature type="transmembrane region" description="Helical" evidence="8">
    <location>
        <begin position="231"/>
        <end position="249"/>
    </location>
</feature>
<evidence type="ECO:0000256" key="8">
    <source>
        <dbReference type="HAMAP-Rule" id="MF_00154"/>
    </source>
</evidence>
<keyword evidence="3 8" id="KW-0812">Transmembrane</keyword>
<evidence type="ECO:0000256" key="4">
    <source>
        <dbReference type="ARBA" id="ARBA00022989"/>
    </source>
</evidence>
<feature type="transmembrane region" description="Helical" evidence="8">
    <location>
        <begin position="158"/>
        <end position="178"/>
    </location>
</feature>
<evidence type="ECO:0000256" key="6">
    <source>
        <dbReference type="ARBA" id="ARBA00023136"/>
    </source>
</evidence>
<evidence type="ECO:0000313" key="9">
    <source>
        <dbReference type="EMBL" id="MBP2019116.1"/>
    </source>
</evidence>
<evidence type="ECO:0000256" key="1">
    <source>
        <dbReference type="ARBA" id="ARBA00004141"/>
    </source>
</evidence>
<name>A0ABS4JVW1_9FIRM</name>
<sequence>MQLMRDLWSLIKSKQTALLLFTGVAGYASVAQPARGNWAPLTGALLASICGATVLNMVYDRDIDRKMSRTANRPLAAGRLSPAAVLALGAILSGTGLAWAFATAPLFGLVVLAGWFLDAVVYTVWLKRRTPWSVLWGGISGGMPALAGRTLALGRVDLVGLLLALAVLLWIPTHIMTFSIKYAADYAEAGVPVFPNTHGTGFTQRVISGSTLLAALTMLAATWLLALPWGVIGVAACLGAVLVGLAANALIRPSVAVNFQLFKFASVYMVAAMGLIAFT</sequence>
<keyword evidence="4 8" id="KW-1133">Transmembrane helix</keyword>
<feature type="transmembrane region" description="Helical" evidence="8">
    <location>
        <begin position="106"/>
        <end position="125"/>
    </location>
</feature>
<dbReference type="InterPro" id="IPR044878">
    <property type="entry name" value="UbiA_sf"/>
</dbReference>
<organism evidence="9 10">
    <name type="scientific">Symbiobacterium terraclitae</name>
    <dbReference type="NCBI Taxonomy" id="557451"/>
    <lineage>
        <taxon>Bacteria</taxon>
        <taxon>Bacillati</taxon>
        <taxon>Bacillota</taxon>
        <taxon>Clostridia</taxon>
        <taxon>Eubacteriales</taxon>
        <taxon>Symbiobacteriaceae</taxon>
        <taxon>Symbiobacterium</taxon>
    </lineage>
</organism>
<dbReference type="Gene3D" id="1.10.357.140">
    <property type="entry name" value="UbiA prenyltransferase"/>
    <property type="match status" value="1"/>
</dbReference>
<dbReference type="PROSITE" id="PS00943">
    <property type="entry name" value="UBIA"/>
    <property type="match status" value="1"/>
</dbReference>
<protein>
    <recommendedName>
        <fullName evidence="8">Protoheme IX farnesyltransferase</fullName>
        <ecNumber evidence="8">2.5.1.141</ecNumber>
    </recommendedName>
    <alternativeName>
        <fullName evidence="8">Heme B farnesyltransferase</fullName>
    </alternativeName>
    <alternativeName>
        <fullName evidence="8">Heme O synthase</fullName>
    </alternativeName>
</protein>
<comment type="miscellaneous">
    <text evidence="8">Carbon 2 of the heme B porphyrin ring is defined according to the Fischer nomenclature.</text>
</comment>
<dbReference type="InterPro" id="IPR030470">
    <property type="entry name" value="UbiA_prenylTrfase_CS"/>
</dbReference>
<accession>A0ABS4JVW1</accession>
<comment type="similarity">
    <text evidence="8">Belongs to the UbiA prenyltransferase family. Protoheme IX farnesyltransferase subfamily.</text>
</comment>
<keyword evidence="8" id="KW-1003">Cell membrane</keyword>
<dbReference type="PANTHER" id="PTHR43448">
    <property type="entry name" value="PROTOHEME IX FARNESYLTRANSFERASE, MITOCHONDRIAL"/>
    <property type="match status" value="1"/>
</dbReference>
<reference evidence="9 10" key="1">
    <citation type="submission" date="2021-03" db="EMBL/GenBank/DDBJ databases">
        <title>Genomic Encyclopedia of Type Strains, Phase IV (KMG-IV): sequencing the most valuable type-strain genomes for metagenomic binning, comparative biology and taxonomic classification.</title>
        <authorList>
            <person name="Goeker M."/>
        </authorList>
    </citation>
    <scope>NUCLEOTIDE SEQUENCE [LARGE SCALE GENOMIC DNA]</scope>
    <source>
        <strain evidence="9 10">DSM 27138</strain>
    </source>
</reference>
<keyword evidence="2 8" id="KW-0808">Transferase</keyword>
<feature type="transmembrane region" description="Helical" evidence="8">
    <location>
        <begin position="80"/>
        <end position="100"/>
    </location>
</feature>
<proteinExistence type="inferred from homology"/>
<dbReference type="CDD" id="cd13957">
    <property type="entry name" value="PT_UbiA_Cox10"/>
    <property type="match status" value="1"/>
</dbReference>
<dbReference type="Pfam" id="PF01040">
    <property type="entry name" value="UbiA"/>
    <property type="match status" value="1"/>
</dbReference>
<keyword evidence="5 8" id="KW-0350">Heme biosynthesis</keyword>
<gene>
    <name evidence="8" type="primary">ctaB</name>
    <name evidence="9" type="ORF">J2Z79_002533</name>
</gene>
<dbReference type="EC" id="2.5.1.141" evidence="8"/>
<keyword evidence="10" id="KW-1185">Reference proteome</keyword>
<comment type="caution">
    <text evidence="9">The sequence shown here is derived from an EMBL/GenBank/DDBJ whole genome shotgun (WGS) entry which is preliminary data.</text>
</comment>
<feature type="transmembrane region" description="Helical" evidence="8">
    <location>
        <begin position="261"/>
        <end position="278"/>
    </location>
</feature>
<dbReference type="EMBL" id="JAGGLG010000022">
    <property type="protein sequence ID" value="MBP2019116.1"/>
    <property type="molecule type" value="Genomic_DNA"/>
</dbReference>
<comment type="subunit">
    <text evidence="8">Interacts with CtaA.</text>
</comment>
<comment type="catalytic activity">
    <reaction evidence="7 8">
        <text>heme b + (2E,6E)-farnesyl diphosphate + H2O = Fe(II)-heme o + diphosphate</text>
        <dbReference type="Rhea" id="RHEA:28070"/>
        <dbReference type="ChEBI" id="CHEBI:15377"/>
        <dbReference type="ChEBI" id="CHEBI:33019"/>
        <dbReference type="ChEBI" id="CHEBI:60344"/>
        <dbReference type="ChEBI" id="CHEBI:60530"/>
        <dbReference type="ChEBI" id="CHEBI:175763"/>
        <dbReference type="EC" id="2.5.1.141"/>
    </reaction>
</comment>
<dbReference type="PANTHER" id="PTHR43448:SF2">
    <property type="entry name" value="PROTOHEME IX FARNESYLTRANSFERASE, MITOCHONDRIAL"/>
    <property type="match status" value="1"/>
</dbReference>
<evidence type="ECO:0000256" key="5">
    <source>
        <dbReference type="ARBA" id="ARBA00023133"/>
    </source>
</evidence>
<feature type="transmembrane region" description="Helical" evidence="8">
    <location>
        <begin position="41"/>
        <end position="59"/>
    </location>
</feature>
<evidence type="ECO:0000256" key="7">
    <source>
        <dbReference type="ARBA" id="ARBA00047690"/>
    </source>
</evidence>
<keyword evidence="6 8" id="KW-0472">Membrane</keyword>
<feature type="transmembrane region" description="Helical" evidence="8">
    <location>
        <begin position="206"/>
        <end position="225"/>
    </location>
</feature>
<dbReference type="RefSeq" id="WP_209467231.1">
    <property type="nucleotide sequence ID" value="NZ_JAGGLG010000022.1"/>
</dbReference>